<dbReference type="EMBL" id="REGN01008024">
    <property type="protein sequence ID" value="RNA04620.1"/>
    <property type="molecule type" value="Genomic_DNA"/>
</dbReference>
<dbReference type="OrthoDB" id="6425668at2759"/>
<proteinExistence type="predicted"/>
<organism evidence="1 2">
    <name type="scientific">Brachionus plicatilis</name>
    <name type="common">Marine rotifer</name>
    <name type="synonym">Brachionus muelleri</name>
    <dbReference type="NCBI Taxonomy" id="10195"/>
    <lineage>
        <taxon>Eukaryota</taxon>
        <taxon>Metazoa</taxon>
        <taxon>Spiralia</taxon>
        <taxon>Gnathifera</taxon>
        <taxon>Rotifera</taxon>
        <taxon>Eurotatoria</taxon>
        <taxon>Monogononta</taxon>
        <taxon>Pseudotrocha</taxon>
        <taxon>Ploima</taxon>
        <taxon>Brachionidae</taxon>
        <taxon>Brachionus</taxon>
    </lineage>
</organism>
<dbReference type="STRING" id="10195.A0A3M7PZS3"/>
<gene>
    <name evidence="1" type="ORF">BpHYR1_022488</name>
</gene>
<dbReference type="PANTHER" id="PTHR19871:SF28">
    <property type="entry name" value="AAA+ ATPASE DOMAIN-CONTAINING PROTEIN"/>
    <property type="match status" value="1"/>
</dbReference>
<protein>
    <submittedName>
        <fullName evidence="1">NACHT domain-and WD repeat-containing 1</fullName>
    </submittedName>
</protein>
<evidence type="ECO:0000313" key="2">
    <source>
        <dbReference type="Proteomes" id="UP000276133"/>
    </source>
</evidence>
<reference evidence="1 2" key="1">
    <citation type="journal article" date="2018" name="Sci. Rep.">
        <title>Genomic signatures of local adaptation to the degree of environmental predictability in rotifers.</title>
        <authorList>
            <person name="Franch-Gras L."/>
            <person name="Hahn C."/>
            <person name="Garcia-Roger E.M."/>
            <person name="Carmona M.J."/>
            <person name="Serra M."/>
            <person name="Gomez A."/>
        </authorList>
    </citation>
    <scope>NUCLEOTIDE SEQUENCE [LARGE SCALE GENOMIC DNA]</scope>
    <source>
        <strain evidence="1">HYR1</strain>
    </source>
</reference>
<comment type="caution">
    <text evidence="1">The sequence shown here is derived from an EMBL/GenBank/DDBJ whole genome shotgun (WGS) entry which is preliminary data.</text>
</comment>
<sequence>MEFSKQIFYLSSSLNLCEFTQNSSMLQLIYLDLSWLKPLGYKDLAQLSTEMPNTNKTSDISHFLKNISISNGKFVTTNLEKSNSTTSNTNSNPSETLATSNLSLYRSKSKTIKIFVASNKNGKFPEFEFESQCLLEETLPELQQYFLQLGFDFSFVDINLNCDFDPFIDPYLFECLKKEIDECYQNSDGCFFIALIGNKYGNTPIPLEISESDYLKIRVATSAADFEFFQSWFILDTNYLVPRYKLRPLIDAFPNYYNRNPENFESHFSENISFMEVHHKLIEIIQNAISSNDFNANKTENKSMNQSTKDIHSDLSFYQYSGLELLTHFAFKNSLNECIAIYRNIEIIVYSDKGIKQNFDFAFEARSKEIAFDSILGIEISLFIKTKATLIAAPSRKCYHKKSLFLLTDKIIPSNYAYII</sequence>
<evidence type="ECO:0000313" key="1">
    <source>
        <dbReference type="EMBL" id="RNA04620.1"/>
    </source>
</evidence>
<name>A0A3M7PZS3_BRAPC</name>
<keyword evidence="2" id="KW-1185">Reference proteome</keyword>
<accession>A0A3M7PZS3</accession>
<dbReference type="PANTHER" id="PTHR19871">
    <property type="entry name" value="BETA TRANSDUCIN-RELATED PROTEIN"/>
    <property type="match status" value="1"/>
</dbReference>
<dbReference type="InterPro" id="IPR052752">
    <property type="entry name" value="NACHT-WD_repeat"/>
</dbReference>
<dbReference type="AlphaFoldDB" id="A0A3M7PZS3"/>
<dbReference type="Proteomes" id="UP000276133">
    <property type="component" value="Unassembled WGS sequence"/>
</dbReference>